<dbReference type="STRING" id="7574.A0A2R2MK59"/>
<evidence type="ECO:0000313" key="4">
    <source>
        <dbReference type="Proteomes" id="UP000085678"/>
    </source>
</evidence>
<evidence type="ECO:0000256" key="1">
    <source>
        <dbReference type="ARBA" id="ARBA00022614"/>
    </source>
</evidence>
<organism evidence="4 5">
    <name type="scientific">Lingula anatina</name>
    <name type="common">Brachiopod</name>
    <name type="synonym">Lingula unguis</name>
    <dbReference type="NCBI Taxonomy" id="7574"/>
    <lineage>
        <taxon>Eukaryota</taxon>
        <taxon>Metazoa</taxon>
        <taxon>Spiralia</taxon>
        <taxon>Lophotrochozoa</taxon>
        <taxon>Brachiopoda</taxon>
        <taxon>Linguliformea</taxon>
        <taxon>Lingulata</taxon>
        <taxon>Lingulida</taxon>
        <taxon>Linguloidea</taxon>
        <taxon>Lingulidae</taxon>
        <taxon>Lingula</taxon>
    </lineage>
</organism>
<feature type="compositionally biased region" description="Basic residues" evidence="3">
    <location>
        <begin position="99"/>
        <end position="109"/>
    </location>
</feature>
<dbReference type="InterPro" id="IPR003591">
    <property type="entry name" value="Leu-rich_rpt_typical-subtyp"/>
</dbReference>
<evidence type="ECO:0000313" key="5">
    <source>
        <dbReference type="RefSeq" id="XP_023930593.1"/>
    </source>
</evidence>
<sequence length="647" mass="73336">MSCCYDNGCKMAATVGPNTMTHVPLLMSNQPEPKSKQLLRRPRPKPKPVEVVEDTPRSERSSLHIEEEYARLSPVPSVVPSLASPAPSEYYPSSGKSGSRSKTKSRSRSSRLLASSYRTHPQTPHFVSQDRRYILDSREASTAQHSIVQGRSLVKPYKPRGPDALPARAPKRHPALQYDSNLFVDFSNDERYTQPPEFTLQHFLIHMSEVEKIPMDEVKETMYSRHNYKRLTKLLMEKLNPRQTQINTVRVEPPESDLPEPTPRVPQRQLLLEMASIIKEQMKSLLNTNVKTVIKPLKKYTPGTGVEGNGPHTEILLYEDDSEVRKSRERELKLDTELPARDAIFHAGVTRYFQGTGRSRSPFSQFDEGFITPSELAILDCLMNGGTSLSLKAHFISQLPDLGPLLTTVTYLNLSFNDLRVFPVEIFDLKQLETLKLRNNPITEIPPDICKLAKLKVLVISFNLLSQVPLSLFSLSGLYHLDISYNRLSFVPNEIRRLKNLRELMVEGNQLAAMPSGALKLKNLKHLTVRNNFMHPLFWKENTRNQPQRLTDLACLAFMNAGLHRRAYHLTETVARLLQPTGQCDCCNGPLYGPGLRLIRPASKIFGIKNLPFLFVSCSPYCANMFLKSTDSISELIYGSDQEQEES</sequence>
<dbReference type="InParanoid" id="A0A2R2MK59"/>
<dbReference type="GeneID" id="106166916"/>
<dbReference type="InterPro" id="IPR050216">
    <property type="entry name" value="LRR_domain-containing"/>
</dbReference>
<dbReference type="Proteomes" id="UP000085678">
    <property type="component" value="Unplaced"/>
</dbReference>
<dbReference type="Gene3D" id="3.80.10.10">
    <property type="entry name" value="Ribonuclease Inhibitor"/>
    <property type="match status" value="1"/>
</dbReference>
<proteinExistence type="predicted"/>
<dbReference type="KEGG" id="lak:106166916"/>
<dbReference type="PROSITE" id="PS51450">
    <property type="entry name" value="LRR"/>
    <property type="match status" value="1"/>
</dbReference>
<feature type="compositionally biased region" description="Basic and acidic residues" evidence="3">
    <location>
        <begin position="47"/>
        <end position="70"/>
    </location>
</feature>
<dbReference type="Pfam" id="PF00560">
    <property type="entry name" value="LRR_1"/>
    <property type="match status" value="1"/>
</dbReference>
<accession>A0A2R2MK59</accession>
<reference evidence="5" key="2">
    <citation type="submission" date="2025-08" db="UniProtKB">
        <authorList>
            <consortium name="RefSeq"/>
        </authorList>
    </citation>
    <scope>IDENTIFICATION</scope>
</reference>
<dbReference type="InterPro" id="IPR001611">
    <property type="entry name" value="Leu-rich_rpt"/>
</dbReference>
<dbReference type="PANTHER" id="PTHR48051:SF54">
    <property type="entry name" value="LEUCINE-RICH REPEAT-CONTAINING PROTEIN"/>
    <property type="match status" value="1"/>
</dbReference>
<feature type="region of interest" description="Disordered" evidence="3">
    <location>
        <begin position="23"/>
        <end position="129"/>
    </location>
</feature>
<gene>
    <name evidence="5" type="primary">LOC106166916</name>
</gene>
<evidence type="ECO:0000256" key="2">
    <source>
        <dbReference type="ARBA" id="ARBA00022737"/>
    </source>
</evidence>
<dbReference type="RefSeq" id="XP_023930593.1">
    <property type="nucleotide sequence ID" value="XM_024074825.1"/>
</dbReference>
<reference evidence="5" key="1">
    <citation type="journal article" date="2015" name="Nat. Commun.">
        <title>The Lingula genome provides insights into brachiopod evolution and the origin of phosphate biomineralization.</title>
        <authorList>
            <person name="Luo Y.J."/>
            <person name="Takeuchi T."/>
            <person name="Koyanagi R."/>
            <person name="Yamada L."/>
            <person name="Kanda M."/>
            <person name="Khalturina M."/>
            <person name="Fujie M."/>
            <person name="Yamasaki S.I."/>
            <person name="Endo K."/>
            <person name="Satoh N."/>
        </authorList>
    </citation>
    <scope>NUCLEOTIDE SEQUENCE</scope>
</reference>
<dbReference type="PANTHER" id="PTHR48051">
    <property type="match status" value="1"/>
</dbReference>
<feature type="compositionally biased region" description="Low complexity" evidence="3">
    <location>
        <begin position="110"/>
        <end position="119"/>
    </location>
</feature>
<dbReference type="SMART" id="SM00369">
    <property type="entry name" value="LRR_TYP"/>
    <property type="match status" value="4"/>
</dbReference>
<protein>
    <submittedName>
        <fullName evidence="5">Leucine-rich repeat-containing protein 63</fullName>
    </submittedName>
</protein>
<feature type="compositionally biased region" description="Low complexity" evidence="3">
    <location>
        <begin position="72"/>
        <end position="98"/>
    </location>
</feature>
<keyword evidence="1" id="KW-0433">Leucine-rich repeat</keyword>
<dbReference type="GO" id="GO:0005737">
    <property type="term" value="C:cytoplasm"/>
    <property type="evidence" value="ECO:0007669"/>
    <property type="project" value="TreeGrafter"/>
</dbReference>
<keyword evidence="4" id="KW-1185">Reference proteome</keyword>
<dbReference type="Pfam" id="PF13855">
    <property type="entry name" value="LRR_8"/>
    <property type="match status" value="1"/>
</dbReference>
<name>A0A2R2MK59_LINAN</name>
<feature type="compositionally biased region" description="Polar residues" evidence="3">
    <location>
        <begin position="23"/>
        <end position="32"/>
    </location>
</feature>
<dbReference type="OrthoDB" id="660555at2759"/>
<evidence type="ECO:0000256" key="3">
    <source>
        <dbReference type="SAM" id="MobiDB-lite"/>
    </source>
</evidence>
<dbReference type="AlphaFoldDB" id="A0A2R2MK59"/>
<dbReference type="SUPFAM" id="SSF52058">
    <property type="entry name" value="L domain-like"/>
    <property type="match status" value="1"/>
</dbReference>
<feature type="compositionally biased region" description="Basic residues" evidence="3">
    <location>
        <begin position="37"/>
        <end position="46"/>
    </location>
</feature>
<keyword evidence="2" id="KW-0677">Repeat</keyword>
<dbReference type="InterPro" id="IPR032675">
    <property type="entry name" value="LRR_dom_sf"/>
</dbReference>